<evidence type="ECO:0000256" key="1">
    <source>
        <dbReference type="SAM" id="MobiDB-lite"/>
    </source>
</evidence>
<keyword evidence="3" id="KW-1185">Reference proteome</keyword>
<evidence type="ECO:0000313" key="3">
    <source>
        <dbReference type="Proteomes" id="UP001054837"/>
    </source>
</evidence>
<feature type="region of interest" description="Disordered" evidence="1">
    <location>
        <begin position="14"/>
        <end position="34"/>
    </location>
</feature>
<protein>
    <submittedName>
        <fullName evidence="2">Uncharacterized protein</fullName>
    </submittedName>
</protein>
<sequence>MVFLSAEIAGRTPLNSDSWGGNKDPTPSIIPRGNVRKRDTITGTAVQYLPKDYFSSGPVLQGKLQRKFRGKKTNSDSRPDKCFLCRMNVRGRSRKVTPQFHFITTPLRH</sequence>
<comment type="caution">
    <text evidence="2">The sequence shown here is derived from an EMBL/GenBank/DDBJ whole genome shotgun (WGS) entry which is preliminary data.</text>
</comment>
<organism evidence="2 3">
    <name type="scientific">Caerostris darwini</name>
    <dbReference type="NCBI Taxonomy" id="1538125"/>
    <lineage>
        <taxon>Eukaryota</taxon>
        <taxon>Metazoa</taxon>
        <taxon>Ecdysozoa</taxon>
        <taxon>Arthropoda</taxon>
        <taxon>Chelicerata</taxon>
        <taxon>Arachnida</taxon>
        <taxon>Araneae</taxon>
        <taxon>Araneomorphae</taxon>
        <taxon>Entelegynae</taxon>
        <taxon>Araneoidea</taxon>
        <taxon>Araneidae</taxon>
        <taxon>Caerostris</taxon>
    </lineage>
</organism>
<gene>
    <name evidence="2" type="ORF">CDAR_576331</name>
</gene>
<name>A0AAV4V6F9_9ARAC</name>
<proteinExistence type="predicted"/>
<evidence type="ECO:0000313" key="2">
    <source>
        <dbReference type="EMBL" id="GIY65807.1"/>
    </source>
</evidence>
<accession>A0AAV4V6F9</accession>
<dbReference type="EMBL" id="BPLQ01012473">
    <property type="protein sequence ID" value="GIY65807.1"/>
    <property type="molecule type" value="Genomic_DNA"/>
</dbReference>
<dbReference type="Proteomes" id="UP001054837">
    <property type="component" value="Unassembled WGS sequence"/>
</dbReference>
<dbReference type="AlphaFoldDB" id="A0AAV4V6F9"/>
<reference evidence="2 3" key="1">
    <citation type="submission" date="2021-06" db="EMBL/GenBank/DDBJ databases">
        <title>Caerostris darwini draft genome.</title>
        <authorList>
            <person name="Kono N."/>
            <person name="Arakawa K."/>
        </authorList>
    </citation>
    <scope>NUCLEOTIDE SEQUENCE [LARGE SCALE GENOMIC DNA]</scope>
</reference>